<keyword evidence="2" id="KW-1185">Reference proteome</keyword>
<dbReference type="AlphaFoldDB" id="A0A917GY15"/>
<proteinExistence type="predicted"/>
<organism evidence="1 2">
    <name type="scientific">Bizionia arctica</name>
    <dbReference type="NCBI Taxonomy" id="1495645"/>
    <lineage>
        <taxon>Bacteria</taxon>
        <taxon>Pseudomonadati</taxon>
        <taxon>Bacteroidota</taxon>
        <taxon>Flavobacteriia</taxon>
        <taxon>Flavobacteriales</taxon>
        <taxon>Flavobacteriaceae</taxon>
        <taxon>Bizionia</taxon>
    </lineage>
</organism>
<dbReference type="EMBL" id="BMFQ01000018">
    <property type="protein sequence ID" value="GGG60767.1"/>
    <property type="molecule type" value="Genomic_DNA"/>
</dbReference>
<protein>
    <submittedName>
        <fullName evidence="1">Uncharacterized protein</fullName>
    </submittedName>
</protein>
<reference evidence="1" key="1">
    <citation type="journal article" date="2014" name="Int. J. Syst. Evol. Microbiol.">
        <title>Complete genome sequence of Corynebacterium casei LMG S-19264T (=DSM 44701T), isolated from a smear-ripened cheese.</title>
        <authorList>
            <consortium name="US DOE Joint Genome Institute (JGI-PGF)"/>
            <person name="Walter F."/>
            <person name="Albersmeier A."/>
            <person name="Kalinowski J."/>
            <person name="Ruckert C."/>
        </authorList>
    </citation>
    <scope>NUCLEOTIDE SEQUENCE</scope>
    <source>
        <strain evidence="1">CGMCC 1.12751</strain>
    </source>
</reference>
<comment type="caution">
    <text evidence="1">The sequence shown here is derived from an EMBL/GenBank/DDBJ whole genome shotgun (WGS) entry which is preliminary data.</text>
</comment>
<reference evidence="1" key="2">
    <citation type="submission" date="2020-09" db="EMBL/GenBank/DDBJ databases">
        <authorList>
            <person name="Sun Q."/>
            <person name="Zhou Y."/>
        </authorList>
    </citation>
    <scope>NUCLEOTIDE SEQUENCE</scope>
    <source>
        <strain evidence="1">CGMCC 1.12751</strain>
    </source>
</reference>
<evidence type="ECO:0000313" key="1">
    <source>
        <dbReference type="EMBL" id="GGG60767.1"/>
    </source>
</evidence>
<evidence type="ECO:0000313" key="2">
    <source>
        <dbReference type="Proteomes" id="UP000625976"/>
    </source>
</evidence>
<dbReference type="Proteomes" id="UP000625976">
    <property type="component" value="Unassembled WGS sequence"/>
</dbReference>
<gene>
    <name evidence="1" type="ORF">GCM10010976_34350</name>
</gene>
<accession>A0A917GY15</accession>
<name>A0A917GY15_9FLAO</name>
<sequence length="113" mass="13734">MLNYVLKHATNHIQTRWQQAEQTKKMKYYKRNWEETRGDDFDSWGKSIWLFETENSGQPTKQIEIYENGKVLKYDQTKLEDEYGGLGDQELDLDEFSDFEITEQEFKQNWNEH</sequence>